<keyword evidence="2" id="KW-0723">Serine/threonine-protein kinase</keyword>
<keyword evidence="5 14" id="KW-0732">Signal</keyword>
<dbReference type="Pfam" id="PF13947">
    <property type="entry name" value="GUB_WAK_bind"/>
    <property type="match status" value="1"/>
</dbReference>
<keyword evidence="9 13" id="KW-1133">Transmembrane helix</keyword>
<keyword evidence="6 12" id="KW-0547">Nucleotide-binding</keyword>
<dbReference type="GO" id="GO:0005524">
    <property type="term" value="F:ATP binding"/>
    <property type="evidence" value="ECO:0007669"/>
    <property type="project" value="UniProtKB-UniRule"/>
</dbReference>
<keyword evidence="17" id="KW-1185">Reference proteome</keyword>
<feature type="signal peptide" evidence="14">
    <location>
        <begin position="1"/>
        <end position="31"/>
    </location>
</feature>
<protein>
    <recommendedName>
        <fullName evidence="15">Protein kinase domain-containing protein</fullName>
    </recommendedName>
</protein>
<dbReference type="PROSITE" id="PS50011">
    <property type="entry name" value="PROTEIN_KINASE_DOM"/>
    <property type="match status" value="1"/>
</dbReference>
<dbReference type="Gene3D" id="1.10.510.10">
    <property type="entry name" value="Transferase(Phosphotransferase) domain 1"/>
    <property type="match status" value="1"/>
</dbReference>
<evidence type="ECO:0000256" key="2">
    <source>
        <dbReference type="ARBA" id="ARBA00022527"/>
    </source>
</evidence>
<dbReference type="PROSITE" id="PS00107">
    <property type="entry name" value="PROTEIN_KINASE_ATP"/>
    <property type="match status" value="1"/>
</dbReference>
<dbReference type="GO" id="GO:0004674">
    <property type="term" value="F:protein serine/threonine kinase activity"/>
    <property type="evidence" value="ECO:0007669"/>
    <property type="project" value="UniProtKB-KW"/>
</dbReference>
<feature type="transmembrane region" description="Helical" evidence="13">
    <location>
        <begin position="297"/>
        <end position="323"/>
    </location>
</feature>
<dbReference type="OMA" id="FHSGKYY"/>
<evidence type="ECO:0000256" key="12">
    <source>
        <dbReference type="PROSITE-ProRule" id="PRU10141"/>
    </source>
</evidence>
<evidence type="ECO:0000256" key="3">
    <source>
        <dbReference type="ARBA" id="ARBA00022679"/>
    </source>
</evidence>
<name>A0A4U6UER7_SETVI</name>
<dbReference type="InterPro" id="IPR045874">
    <property type="entry name" value="LRK10/LRL21-25-like"/>
</dbReference>
<dbReference type="InterPro" id="IPR017441">
    <property type="entry name" value="Protein_kinase_ATP_BS"/>
</dbReference>
<proteinExistence type="predicted"/>
<keyword evidence="7" id="KW-0418">Kinase</keyword>
<evidence type="ECO:0000313" key="16">
    <source>
        <dbReference type="EMBL" id="TKW13094.1"/>
    </source>
</evidence>
<dbReference type="Gramene" id="TKW13094">
    <property type="protein sequence ID" value="TKW13094"/>
    <property type="gene ID" value="SEVIR_5G077100v2"/>
</dbReference>
<keyword evidence="10 13" id="KW-0472">Membrane</keyword>
<keyword evidence="3" id="KW-0808">Transferase</keyword>
<dbReference type="FunFam" id="3.30.200.20:FF:000178">
    <property type="entry name" value="serine/threonine-protein kinase PBS1-like"/>
    <property type="match status" value="1"/>
</dbReference>
<dbReference type="GO" id="GO:0016020">
    <property type="term" value="C:membrane"/>
    <property type="evidence" value="ECO:0007669"/>
    <property type="project" value="UniProtKB-SubCell"/>
</dbReference>
<dbReference type="Proteomes" id="UP000298652">
    <property type="component" value="Chromosome 5"/>
</dbReference>
<evidence type="ECO:0000256" key="10">
    <source>
        <dbReference type="ARBA" id="ARBA00023136"/>
    </source>
</evidence>
<evidence type="ECO:0000256" key="13">
    <source>
        <dbReference type="SAM" id="Phobius"/>
    </source>
</evidence>
<dbReference type="SMART" id="SM00220">
    <property type="entry name" value="S_TKc"/>
    <property type="match status" value="1"/>
</dbReference>
<evidence type="ECO:0000256" key="4">
    <source>
        <dbReference type="ARBA" id="ARBA00022692"/>
    </source>
</evidence>
<dbReference type="InterPro" id="IPR000719">
    <property type="entry name" value="Prot_kinase_dom"/>
</dbReference>
<feature type="chain" id="PRO_5020726183" description="Protein kinase domain-containing protein" evidence="14">
    <location>
        <begin position="32"/>
        <end position="670"/>
    </location>
</feature>
<evidence type="ECO:0000256" key="7">
    <source>
        <dbReference type="ARBA" id="ARBA00022777"/>
    </source>
</evidence>
<keyword evidence="8 12" id="KW-0067">ATP-binding</keyword>
<keyword evidence="4 13" id="KW-0812">Transmembrane</keyword>
<evidence type="ECO:0000313" key="17">
    <source>
        <dbReference type="Proteomes" id="UP000298652"/>
    </source>
</evidence>
<dbReference type="CDD" id="cd14066">
    <property type="entry name" value="STKc_IRAK"/>
    <property type="match status" value="1"/>
</dbReference>
<sequence>MAISGAFHPAALQALAVFFALLAVLVADAEGRHHVHDCPPFSCGHLRDVSSPFRRQGDPPDCGVQSYELVCTDDEATIRIGRGTYNVVSINYTGSNFWVVESNLGAQSSCLLPRWSRHALEYRSRRSVELAPSIWTTWATFVNCSQPIENNGMYKPVACLSTNSSFIYVMIGSSSSSAENFELSCGYLAMTPLGGAGPLGGAALTVVPNNASYADIVKLISKGFAVRFPYMDGDFRQCLAEETSEFREPSDNTGIKNRIVGILVVDARFWYCIIEQFWFPHSAAAVVLIDPEIAFPFAMWCLKFIIVICRFVLAPLAMFTFLAHIYWKTRITMDVVEKFLRMQQILNGPLRYAYTDIVAITSHFREKLGQGGYGSVYKGVLLPGNVHIAVKMLGNSNCNGEEFISEVATIGRIHHVNVVRLVGFCSEEMRRALLYEYMPNGSLDKYIFSSEKRFSWDKLDEIALGIARGINYLHQGCDMQILHFDIKPHNILLDNNFVPKVADFGLAKIFPRDNSFVPTSAMRGTIGYIAPEMVSRSFGIISSKSDVYSFGMLLLEMAGGHRNTNPHAATSSQAYYPSWVYSRLRQHEVGEITDVVSMHELEKKLCIVGLWCIQMRSHDRPTMSDVIEMLEAGVDGLQMPPRPFFCDYEDGSMVDSYFPSELNAIEDDEE</sequence>
<dbReference type="InterPro" id="IPR011009">
    <property type="entry name" value="Kinase-like_dom_sf"/>
</dbReference>
<dbReference type="Pfam" id="PF00069">
    <property type="entry name" value="Pkinase"/>
    <property type="match status" value="1"/>
</dbReference>
<evidence type="ECO:0000256" key="9">
    <source>
        <dbReference type="ARBA" id="ARBA00022989"/>
    </source>
</evidence>
<dbReference type="AlphaFoldDB" id="A0A4U6UER7"/>
<keyword evidence="11" id="KW-0325">Glycoprotein</keyword>
<evidence type="ECO:0000256" key="11">
    <source>
        <dbReference type="ARBA" id="ARBA00023180"/>
    </source>
</evidence>
<evidence type="ECO:0000259" key="15">
    <source>
        <dbReference type="PROSITE" id="PS50011"/>
    </source>
</evidence>
<dbReference type="FunFam" id="1.10.510.10:FF:000590">
    <property type="entry name" value="PR5-like receptor kinase"/>
    <property type="match status" value="1"/>
</dbReference>
<dbReference type="InterPro" id="IPR025287">
    <property type="entry name" value="WAK_GUB"/>
</dbReference>
<gene>
    <name evidence="16" type="ORF">SEVIR_5G077100v2</name>
</gene>
<evidence type="ECO:0000256" key="8">
    <source>
        <dbReference type="ARBA" id="ARBA00022840"/>
    </source>
</evidence>
<dbReference type="GO" id="GO:0030247">
    <property type="term" value="F:polysaccharide binding"/>
    <property type="evidence" value="ECO:0007669"/>
    <property type="project" value="InterPro"/>
</dbReference>
<feature type="domain" description="Protein kinase" evidence="15">
    <location>
        <begin position="362"/>
        <end position="645"/>
    </location>
</feature>
<organism evidence="16 17">
    <name type="scientific">Setaria viridis</name>
    <name type="common">Green bristlegrass</name>
    <name type="synonym">Setaria italica subsp. viridis</name>
    <dbReference type="NCBI Taxonomy" id="4556"/>
    <lineage>
        <taxon>Eukaryota</taxon>
        <taxon>Viridiplantae</taxon>
        <taxon>Streptophyta</taxon>
        <taxon>Embryophyta</taxon>
        <taxon>Tracheophyta</taxon>
        <taxon>Spermatophyta</taxon>
        <taxon>Magnoliopsida</taxon>
        <taxon>Liliopsida</taxon>
        <taxon>Poales</taxon>
        <taxon>Poaceae</taxon>
        <taxon>PACMAD clade</taxon>
        <taxon>Panicoideae</taxon>
        <taxon>Panicodae</taxon>
        <taxon>Paniceae</taxon>
        <taxon>Cenchrinae</taxon>
        <taxon>Setaria</taxon>
    </lineage>
</organism>
<dbReference type="SUPFAM" id="SSF56112">
    <property type="entry name" value="Protein kinase-like (PK-like)"/>
    <property type="match status" value="1"/>
</dbReference>
<dbReference type="PANTHER" id="PTHR27009">
    <property type="entry name" value="RUST RESISTANCE KINASE LR10-RELATED"/>
    <property type="match status" value="1"/>
</dbReference>
<evidence type="ECO:0000256" key="5">
    <source>
        <dbReference type="ARBA" id="ARBA00022729"/>
    </source>
</evidence>
<dbReference type="PROSITE" id="PS00108">
    <property type="entry name" value="PROTEIN_KINASE_ST"/>
    <property type="match status" value="1"/>
</dbReference>
<evidence type="ECO:0000256" key="14">
    <source>
        <dbReference type="SAM" id="SignalP"/>
    </source>
</evidence>
<feature type="binding site" evidence="12">
    <location>
        <position position="391"/>
    </location>
    <ligand>
        <name>ATP</name>
        <dbReference type="ChEBI" id="CHEBI:30616"/>
    </ligand>
</feature>
<accession>A0A4U6UER7</accession>
<evidence type="ECO:0000256" key="6">
    <source>
        <dbReference type="ARBA" id="ARBA00022741"/>
    </source>
</evidence>
<reference evidence="16" key="1">
    <citation type="submission" date="2019-03" db="EMBL/GenBank/DDBJ databases">
        <title>WGS assembly of Setaria viridis.</title>
        <authorList>
            <person name="Huang P."/>
            <person name="Jenkins J."/>
            <person name="Grimwood J."/>
            <person name="Barry K."/>
            <person name="Healey A."/>
            <person name="Mamidi S."/>
            <person name="Sreedasyam A."/>
            <person name="Shu S."/>
            <person name="Feldman M."/>
            <person name="Wu J."/>
            <person name="Yu Y."/>
            <person name="Chen C."/>
            <person name="Johnson J."/>
            <person name="Rokhsar D."/>
            <person name="Baxter I."/>
            <person name="Schmutz J."/>
            <person name="Brutnell T."/>
            <person name="Kellogg E."/>
        </authorList>
    </citation>
    <scope>NUCLEOTIDE SEQUENCE [LARGE SCALE GENOMIC DNA]</scope>
</reference>
<evidence type="ECO:0000256" key="1">
    <source>
        <dbReference type="ARBA" id="ARBA00004479"/>
    </source>
</evidence>
<comment type="subcellular location">
    <subcellularLocation>
        <location evidence="1">Membrane</location>
        <topology evidence="1">Single-pass type I membrane protein</topology>
    </subcellularLocation>
</comment>
<dbReference type="EMBL" id="CM016556">
    <property type="protein sequence ID" value="TKW13094.1"/>
    <property type="molecule type" value="Genomic_DNA"/>
</dbReference>
<dbReference type="Gene3D" id="3.30.200.20">
    <property type="entry name" value="Phosphorylase Kinase, domain 1"/>
    <property type="match status" value="1"/>
</dbReference>
<dbReference type="InterPro" id="IPR008271">
    <property type="entry name" value="Ser/Thr_kinase_AS"/>
</dbReference>